<dbReference type="AlphaFoldDB" id="A0A8S8ZRS1"/>
<dbReference type="Gene3D" id="1.25.40.540">
    <property type="entry name" value="TAP42-like family"/>
    <property type="match status" value="1"/>
</dbReference>
<dbReference type="PANTHER" id="PTHR10933">
    <property type="entry name" value="IMMUNOGLOBULIN-BINDING PROTEIN 1"/>
    <property type="match status" value="1"/>
</dbReference>
<dbReference type="VEuPathDB" id="FungiDB:SMAC_00948"/>
<dbReference type="Pfam" id="PF04177">
    <property type="entry name" value="TAP42"/>
    <property type="match status" value="1"/>
</dbReference>
<feature type="compositionally biased region" description="Polar residues" evidence="1">
    <location>
        <begin position="324"/>
        <end position="335"/>
    </location>
</feature>
<dbReference type="GO" id="GO:0009966">
    <property type="term" value="P:regulation of signal transduction"/>
    <property type="evidence" value="ECO:0007669"/>
    <property type="project" value="InterPro"/>
</dbReference>
<protein>
    <recommendedName>
        <fullName evidence="4">TAP42 protein</fullName>
    </recommendedName>
</protein>
<accession>A0A8S8ZRS1</accession>
<feature type="region of interest" description="Disordered" evidence="1">
    <location>
        <begin position="322"/>
        <end position="362"/>
    </location>
</feature>
<dbReference type="GO" id="GO:0005829">
    <property type="term" value="C:cytosol"/>
    <property type="evidence" value="ECO:0007669"/>
    <property type="project" value="TreeGrafter"/>
</dbReference>
<feature type="region of interest" description="Disordered" evidence="1">
    <location>
        <begin position="61"/>
        <end position="82"/>
    </location>
</feature>
<dbReference type="Proteomes" id="UP000433876">
    <property type="component" value="Unassembled WGS sequence"/>
</dbReference>
<feature type="region of interest" description="Disordered" evidence="1">
    <location>
        <begin position="257"/>
        <end position="281"/>
    </location>
</feature>
<dbReference type="EMBL" id="NMPR01000049">
    <property type="protein sequence ID" value="KAA8632713.1"/>
    <property type="molecule type" value="Genomic_DNA"/>
</dbReference>
<gene>
    <name evidence="2" type="ORF">SMACR_00948</name>
</gene>
<dbReference type="GO" id="GO:0051721">
    <property type="term" value="F:protein phosphatase 2A binding"/>
    <property type="evidence" value="ECO:0007669"/>
    <property type="project" value="TreeGrafter"/>
</dbReference>
<dbReference type="InterPro" id="IPR038511">
    <property type="entry name" value="TAP42/TAP46-like_sf"/>
</dbReference>
<organism evidence="2 3">
    <name type="scientific">Sordaria macrospora</name>
    <dbReference type="NCBI Taxonomy" id="5147"/>
    <lineage>
        <taxon>Eukaryota</taxon>
        <taxon>Fungi</taxon>
        <taxon>Dikarya</taxon>
        <taxon>Ascomycota</taxon>
        <taxon>Pezizomycotina</taxon>
        <taxon>Sordariomycetes</taxon>
        <taxon>Sordariomycetidae</taxon>
        <taxon>Sordariales</taxon>
        <taxon>Sordariaceae</taxon>
        <taxon>Sordaria</taxon>
    </lineage>
</organism>
<evidence type="ECO:0000313" key="2">
    <source>
        <dbReference type="EMBL" id="KAA8632713.1"/>
    </source>
</evidence>
<reference evidence="2 3" key="1">
    <citation type="submission" date="2017-07" db="EMBL/GenBank/DDBJ databases">
        <title>Genome sequence of the Sordaria macrospora wild type strain R19027.</title>
        <authorList>
            <person name="Nowrousian M."/>
            <person name="Teichert I."/>
            <person name="Kueck U."/>
        </authorList>
    </citation>
    <scope>NUCLEOTIDE SEQUENCE [LARGE SCALE GENOMIC DNA]</scope>
    <source>
        <strain evidence="2 3">R19027</strain>
        <tissue evidence="2">Mycelium</tissue>
    </source>
</reference>
<comment type="caution">
    <text evidence="2">The sequence shown here is derived from an EMBL/GenBank/DDBJ whole genome shotgun (WGS) entry which is preliminary data.</text>
</comment>
<evidence type="ECO:0008006" key="4">
    <source>
        <dbReference type="Google" id="ProtNLM"/>
    </source>
</evidence>
<evidence type="ECO:0000313" key="3">
    <source>
        <dbReference type="Proteomes" id="UP000433876"/>
    </source>
</evidence>
<feature type="compositionally biased region" description="Basic and acidic residues" evidence="1">
    <location>
        <begin position="71"/>
        <end position="82"/>
    </location>
</feature>
<sequence length="481" mass="53420">MVTLQLTCPAFLSICSPTPTKPPLKLSCHLYPLYRSPSSRLFRQTKQQPDITILNHLSSPKSSIISDQSDQEPRTMSDQEPRSLKATFAAAEEKRLSLENSPPNPSDYADTLSAAIKLYQSCLSQISILSLFSSNEGLEDLNTNDLPYLLVNYHLAELIQKIPSPTPSPAERKRLLDQAREAYERYLHLLDSYEGLLNPTYKKRLERYTDSPTEFTVAGASASDPNARRNAKIANFKAEKELRQKLAYLRQRPEYAAADLELDDDESTTDQTGGGGNTGDEEVVRSVHLAHLDLCTHLTFQALESLNREMEVLNMAPREPASLPSAQLRGNNQAGAGNDMGAQDDLRRRQGGADPRDYSDRLDMPLSRLQGILGGSGPILSKEGRPLRPFTLTGTRQEIAKGVFRPSHNLPTMSIDEYLEEERRRGGIIEGGGEASWKAGEKNPDDEDDHEKLDAETMKARAWDEFVEANPKGAGNTLNRG</sequence>
<proteinExistence type="predicted"/>
<dbReference type="PANTHER" id="PTHR10933:SF9">
    <property type="entry name" value="IMMUNOGLOBULIN-BINDING PROTEIN 1"/>
    <property type="match status" value="1"/>
</dbReference>
<dbReference type="GO" id="GO:0035303">
    <property type="term" value="P:regulation of dephosphorylation"/>
    <property type="evidence" value="ECO:0007669"/>
    <property type="project" value="TreeGrafter"/>
</dbReference>
<evidence type="ECO:0000256" key="1">
    <source>
        <dbReference type="SAM" id="MobiDB-lite"/>
    </source>
</evidence>
<dbReference type="InterPro" id="IPR007304">
    <property type="entry name" value="TAP46-like"/>
</dbReference>
<feature type="region of interest" description="Disordered" evidence="1">
    <location>
        <begin position="429"/>
        <end position="456"/>
    </location>
</feature>
<name>A0A8S8ZRS1_SORMA</name>